<dbReference type="Proteomes" id="UP000639643">
    <property type="component" value="Unassembled WGS sequence"/>
</dbReference>
<name>A0A8H6JE80_9PEZI</name>
<feature type="transmembrane region" description="Helical" evidence="2">
    <location>
        <begin position="67"/>
        <end position="87"/>
    </location>
</feature>
<keyword evidence="2" id="KW-1133">Transmembrane helix</keyword>
<proteinExistence type="predicted"/>
<evidence type="ECO:0008006" key="5">
    <source>
        <dbReference type="Google" id="ProtNLM"/>
    </source>
</evidence>
<feature type="transmembrane region" description="Helical" evidence="2">
    <location>
        <begin position="41"/>
        <end position="61"/>
    </location>
</feature>
<protein>
    <recommendedName>
        <fullName evidence="5">Transmembrane protein</fullName>
    </recommendedName>
</protein>
<sequence>MPTYAEGIFQLKTTLAVFTGTFATQEERHSWASVASFGHRFLSAVAVVVPILFWAVVVVTQQSNVGHAVHFLPICIEFGLVSLAIFLQDELQQRDEQANNRPRPVVHQSPTEPRVAEEATPIHQLFRVPREPPQTHDRHLERGLLGR</sequence>
<feature type="region of interest" description="Disordered" evidence="1">
    <location>
        <begin position="95"/>
        <end position="122"/>
    </location>
</feature>
<dbReference type="EMBL" id="WIGM01000817">
    <property type="protein sequence ID" value="KAF6811467.1"/>
    <property type="molecule type" value="Genomic_DNA"/>
</dbReference>
<evidence type="ECO:0000313" key="4">
    <source>
        <dbReference type="Proteomes" id="UP000639643"/>
    </source>
</evidence>
<reference evidence="3" key="1">
    <citation type="journal article" date="2020" name="Phytopathology">
        <title>Genome Sequence Resources of Colletotrichum truncatum, C. plurivorum, C. musicola, and C. sojae: Four Species Pathogenic to Soybean (Glycine max).</title>
        <authorList>
            <person name="Rogerio F."/>
            <person name="Boufleur T.R."/>
            <person name="Ciampi-Guillardi M."/>
            <person name="Sukno S.A."/>
            <person name="Thon M.R."/>
            <person name="Massola Junior N.S."/>
            <person name="Baroncelli R."/>
        </authorList>
    </citation>
    <scope>NUCLEOTIDE SEQUENCE</scope>
    <source>
        <strain evidence="3">LFN0074</strain>
    </source>
</reference>
<keyword evidence="4" id="KW-1185">Reference proteome</keyword>
<keyword evidence="2" id="KW-0812">Transmembrane</keyword>
<dbReference type="AlphaFoldDB" id="A0A8H6JE80"/>
<evidence type="ECO:0000256" key="1">
    <source>
        <dbReference type="SAM" id="MobiDB-lite"/>
    </source>
</evidence>
<gene>
    <name evidence="3" type="ORF">CMUS01_13258</name>
</gene>
<evidence type="ECO:0000313" key="3">
    <source>
        <dbReference type="EMBL" id="KAF6811467.1"/>
    </source>
</evidence>
<evidence type="ECO:0000256" key="2">
    <source>
        <dbReference type="SAM" id="Phobius"/>
    </source>
</evidence>
<comment type="caution">
    <text evidence="3">The sequence shown here is derived from an EMBL/GenBank/DDBJ whole genome shotgun (WGS) entry which is preliminary data.</text>
</comment>
<accession>A0A8H6JE80</accession>
<keyword evidence="2" id="KW-0472">Membrane</keyword>
<organism evidence="3 4">
    <name type="scientific">Colletotrichum musicola</name>
    <dbReference type="NCBI Taxonomy" id="2175873"/>
    <lineage>
        <taxon>Eukaryota</taxon>
        <taxon>Fungi</taxon>
        <taxon>Dikarya</taxon>
        <taxon>Ascomycota</taxon>
        <taxon>Pezizomycotina</taxon>
        <taxon>Sordariomycetes</taxon>
        <taxon>Hypocreomycetidae</taxon>
        <taxon>Glomerellales</taxon>
        <taxon>Glomerellaceae</taxon>
        <taxon>Colletotrichum</taxon>
        <taxon>Colletotrichum orchidearum species complex</taxon>
    </lineage>
</organism>